<dbReference type="OrthoDB" id="8781117at2"/>
<comment type="similarity">
    <text evidence="1">Belongs to the peptidase S1 family.</text>
</comment>
<dbReference type="AlphaFoldDB" id="A0A1I0X8K8"/>
<keyword evidence="7 9" id="KW-1015">Disulfide bond</keyword>
<dbReference type="CDD" id="cd21112">
    <property type="entry name" value="alphaLP-like"/>
    <property type="match status" value="1"/>
</dbReference>
<dbReference type="GO" id="GO:0005576">
    <property type="term" value="C:extracellular region"/>
    <property type="evidence" value="ECO:0007669"/>
    <property type="project" value="InterPro"/>
</dbReference>
<feature type="chain" id="PRO_5038676006" evidence="10">
    <location>
        <begin position="38"/>
        <end position="374"/>
    </location>
</feature>
<dbReference type="InterPro" id="IPR001316">
    <property type="entry name" value="Pept_S1A_streptogrisin"/>
</dbReference>
<dbReference type="STRING" id="490629.SAMN05216266_10317"/>
<evidence type="ECO:0000256" key="1">
    <source>
        <dbReference type="ARBA" id="ARBA00007664"/>
    </source>
</evidence>
<evidence type="ECO:0000256" key="7">
    <source>
        <dbReference type="ARBA" id="ARBA00023157"/>
    </source>
</evidence>
<feature type="active site" description="Charge relay system" evidence="8">
    <location>
        <position position="255"/>
    </location>
</feature>
<dbReference type="EMBL" id="FOKG01000003">
    <property type="protein sequence ID" value="SFA97399.1"/>
    <property type="molecule type" value="Genomic_DNA"/>
</dbReference>
<dbReference type="Gene3D" id="3.30.300.50">
    <property type="match status" value="2"/>
</dbReference>
<evidence type="ECO:0000256" key="3">
    <source>
        <dbReference type="ARBA" id="ARBA00022729"/>
    </source>
</evidence>
<keyword evidence="3 10" id="KW-0732">Signal</keyword>
<evidence type="ECO:0000256" key="9">
    <source>
        <dbReference type="PIRSR" id="PIRSR001134-2"/>
    </source>
</evidence>
<feature type="active site" description="Charge relay system" evidence="8">
    <location>
        <position position="233"/>
    </location>
</feature>
<evidence type="ECO:0000313" key="12">
    <source>
        <dbReference type="EMBL" id="SFA97399.1"/>
    </source>
</evidence>
<feature type="disulfide bond" evidence="9">
    <location>
        <begin position="214"/>
        <end position="234"/>
    </location>
</feature>
<sequence>MRKKFVGLLSRRHVTRSAIAAVAGATALGFLAPTVAAAPGGVEGYSTEVQQAAVEALSSSKGITETAALNVLRTQETSVKVLDTVTEQLGQQLAGTYLDAQGKPVVNVLTEAAAAEASRAGATAKIVSRSARQLDSAQNALEAVSAVPHTSIGTDVRTNQVVVTVAEQAKGKALGALLATAKRLGDTVRVEHVAGGMSKAIYNGEAITGGGSRCSAGFNTNRGGTNYIVDAGHCTGAVSNWNVGPSVAASFPGNDYGLIRNTTGSAPGAVTLWNGSTQRISSAANAYVGQNICKSGSTTRLTCGTVQRTNVTVNYSQGAVYQLVQTSARVNSGDSGGCMFSGSTGLGITSGMGGGSSFFQPVVEALNAYGVQLN</sequence>
<evidence type="ECO:0000256" key="10">
    <source>
        <dbReference type="SAM" id="SignalP"/>
    </source>
</evidence>
<dbReference type="Pfam" id="PF02983">
    <property type="entry name" value="Pro_Al_protease"/>
    <property type="match status" value="1"/>
</dbReference>
<dbReference type="InterPro" id="IPR035070">
    <property type="entry name" value="Streptogrisin_prodomain"/>
</dbReference>
<organism evidence="12 13">
    <name type="scientific">Amycolatopsis marina</name>
    <dbReference type="NCBI Taxonomy" id="490629"/>
    <lineage>
        <taxon>Bacteria</taxon>
        <taxon>Bacillati</taxon>
        <taxon>Actinomycetota</taxon>
        <taxon>Actinomycetes</taxon>
        <taxon>Pseudonocardiales</taxon>
        <taxon>Pseudonocardiaceae</taxon>
        <taxon>Amycolatopsis</taxon>
    </lineage>
</organism>
<evidence type="ECO:0000313" key="13">
    <source>
        <dbReference type="Proteomes" id="UP000243799"/>
    </source>
</evidence>
<gene>
    <name evidence="12" type="ORF">SAMN05216266_10317</name>
</gene>
<feature type="signal peptide" evidence="10">
    <location>
        <begin position="1"/>
        <end position="37"/>
    </location>
</feature>
<dbReference type="PIRSF" id="PIRSF001134">
    <property type="entry name" value="Streptogrisin"/>
    <property type="match status" value="1"/>
</dbReference>
<dbReference type="InterPro" id="IPR043504">
    <property type="entry name" value="Peptidase_S1_PA_chymotrypsin"/>
</dbReference>
<dbReference type="GO" id="GO:0004252">
    <property type="term" value="F:serine-type endopeptidase activity"/>
    <property type="evidence" value="ECO:0007669"/>
    <property type="project" value="InterPro"/>
</dbReference>
<evidence type="ECO:0000256" key="8">
    <source>
        <dbReference type="PIRSR" id="PIRSR001134-1"/>
    </source>
</evidence>
<evidence type="ECO:0000256" key="2">
    <source>
        <dbReference type="ARBA" id="ARBA00022670"/>
    </source>
</evidence>
<proteinExistence type="inferred from homology"/>
<dbReference type="RefSeq" id="WP_091671038.1">
    <property type="nucleotide sequence ID" value="NZ_FOKG01000003.1"/>
</dbReference>
<dbReference type="GO" id="GO:0006508">
    <property type="term" value="P:proteolysis"/>
    <property type="evidence" value="ECO:0007669"/>
    <property type="project" value="UniProtKB-KW"/>
</dbReference>
<name>A0A1I0X8K8_9PSEU</name>
<protein>
    <submittedName>
        <fullName evidence="12">Streptogrisin D</fullName>
    </submittedName>
</protein>
<keyword evidence="4" id="KW-0378">Hydrolase</keyword>
<reference evidence="13" key="1">
    <citation type="submission" date="2016-10" db="EMBL/GenBank/DDBJ databases">
        <authorList>
            <person name="Varghese N."/>
            <person name="Submissions S."/>
        </authorList>
    </citation>
    <scope>NUCLEOTIDE SEQUENCE [LARGE SCALE GENOMIC DNA]</scope>
    <source>
        <strain evidence="13">CGMCC 4.3568</strain>
    </source>
</reference>
<feature type="active site" description="Charge relay system" evidence="8">
    <location>
        <position position="335"/>
    </location>
</feature>
<feature type="domain" description="Peptidase S1A alpha-lytic prodomain" evidence="11">
    <location>
        <begin position="129"/>
        <end position="184"/>
    </location>
</feature>
<keyword evidence="6" id="KW-0865">Zymogen</keyword>
<keyword evidence="5" id="KW-0720">Serine protease</keyword>
<dbReference type="InterPro" id="IPR009003">
    <property type="entry name" value="Peptidase_S1_PA"/>
</dbReference>
<evidence type="ECO:0000256" key="4">
    <source>
        <dbReference type="ARBA" id="ARBA00022801"/>
    </source>
</evidence>
<dbReference type="InterPro" id="IPR004236">
    <property type="entry name" value="Pept_S1_alpha_lytic"/>
</dbReference>
<dbReference type="Proteomes" id="UP000243799">
    <property type="component" value="Unassembled WGS sequence"/>
</dbReference>
<feature type="disulfide bond" evidence="9">
    <location>
        <begin position="293"/>
        <end position="303"/>
    </location>
</feature>
<accession>A0A1I0X8K8</accession>
<keyword evidence="13" id="KW-1185">Reference proteome</keyword>
<dbReference type="PROSITE" id="PS51318">
    <property type="entry name" value="TAT"/>
    <property type="match status" value="1"/>
</dbReference>
<evidence type="ECO:0000256" key="6">
    <source>
        <dbReference type="ARBA" id="ARBA00023145"/>
    </source>
</evidence>
<dbReference type="SUPFAM" id="SSF50494">
    <property type="entry name" value="Trypsin-like serine proteases"/>
    <property type="match status" value="1"/>
</dbReference>
<dbReference type="InterPro" id="IPR006311">
    <property type="entry name" value="TAT_signal"/>
</dbReference>
<evidence type="ECO:0000256" key="5">
    <source>
        <dbReference type="ARBA" id="ARBA00022825"/>
    </source>
</evidence>
<dbReference type="Gene3D" id="2.40.10.10">
    <property type="entry name" value="Trypsin-like serine proteases"/>
    <property type="match status" value="2"/>
</dbReference>
<keyword evidence="2" id="KW-0645">Protease</keyword>
<dbReference type="PRINTS" id="PR00861">
    <property type="entry name" value="ALYTICPTASE"/>
</dbReference>
<evidence type="ECO:0000259" key="11">
    <source>
        <dbReference type="Pfam" id="PF02983"/>
    </source>
</evidence>